<dbReference type="SUPFAM" id="SSF140996">
    <property type="entry name" value="Hermes dimerisation domain"/>
    <property type="match status" value="1"/>
</dbReference>
<keyword evidence="10" id="KW-0620">Polyamine biosynthesis</keyword>
<keyword evidence="15" id="KW-0670">Pyruvate</keyword>
<evidence type="ECO:0000313" key="19">
    <source>
        <dbReference type="EMBL" id="CAI9289167.1"/>
    </source>
</evidence>
<proteinExistence type="inferred from homology"/>
<feature type="domain" description="HAT C-terminal dimerisation" evidence="17">
    <location>
        <begin position="527"/>
        <end position="564"/>
    </location>
</feature>
<dbReference type="FunFam" id="3.60.90.10:FF:000002">
    <property type="entry name" value="S-adenosylmethionine decarboxylase proenzyme"/>
    <property type="match status" value="1"/>
</dbReference>
<comment type="similarity">
    <text evidence="3">Belongs to the eukaryotic AdoMetDC family.</text>
</comment>
<evidence type="ECO:0000256" key="10">
    <source>
        <dbReference type="ARBA" id="ARBA00023115"/>
    </source>
</evidence>
<evidence type="ECO:0000256" key="9">
    <source>
        <dbReference type="ARBA" id="ARBA00023066"/>
    </source>
</evidence>
<evidence type="ECO:0000256" key="8">
    <source>
        <dbReference type="ARBA" id="ARBA00022813"/>
    </source>
</evidence>
<dbReference type="InterPro" id="IPR025525">
    <property type="entry name" value="hAT-like_transposase_RNase-H"/>
</dbReference>
<dbReference type="Pfam" id="PF14372">
    <property type="entry name" value="hAT-like_RNase-H"/>
    <property type="match status" value="1"/>
</dbReference>
<feature type="domain" description="hAT-like transposase RNase-H fold" evidence="18">
    <location>
        <begin position="371"/>
        <end position="482"/>
    </location>
</feature>
<keyword evidence="9" id="KW-0745">Spermidine biosynthesis</keyword>
<keyword evidence="20" id="KW-1185">Reference proteome</keyword>
<reference evidence="19" key="1">
    <citation type="submission" date="2023-04" db="EMBL/GenBank/DDBJ databases">
        <authorList>
            <person name="Vijverberg K."/>
            <person name="Xiong W."/>
            <person name="Schranz E."/>
        </authorList>
    </citation>
    <scope>NUCLEOTIDE SEQUENCE</scope>
</reference>
<keyword evidence="12" id="KW-0865">Zymogen</keyword>
<dbReference type="InterPro" id="IPR052035">
    <property type="entry name" value="ZnF_BED_domain_contain"/>
</dbReference>
<comment type="cofactor">
    <cofactor evidence="1">
        <name>pyruvate</name>
        <dbReference type="ChEBI" id="CHEBI:15361"/>
    </cofactor>
</comment>
<keyword evidence="6" id="KW-0949">S-adenosyl-L-methionine</keyword>
<keyword evidence="13" id="KW-0456">Lyase</keyword>
<dbReference type="EMBL" id="OX465082">
    <property type="protein sequence ID" value="CAI9289167.1"/>
    <property type="molecule type" value="Genomic_DNA"/>
</dbReference>
<gene>
    <name evidence="19" type="ORF">LSALG_LOCUS28419</name>
</gene>
<organism evidence="19 20">
    <name type="scientific">Lactuca saligna</name>
    <name type="common">Willowleaf lettuce</name>
    <dbReference type="NCBI Taxonomy" id="75948"/>
    <lineage>
        <taxon>Eukaryota</taxon>
        <taxon>Viridiplantae</taxon>
        <taxon>Streptophyta</taxon>
        <taxon>Embryophyta</taxon>
        <taxon>Tracheophyta</taxon>
        <taxon>Spermatophyta</taxon>
        <taxon>Magnoliopsida</taxon>
        <taxon>eudicotyledons</taxon>
        <taxon>Gunneridae</taxon>
        <taxon>Pentapetalae</taxon>
        <taxon>asterids</taxon>
        <taxon>campanulids</taxon>
        <taxon>Asterales</taxon>
        <taxon>Asteraceae</taxon>
        <taxon>Cichorioideae</taxon>
        <taxon>Cichorieae</taxon>
        <taxon>Lactucinae</taxon>
        <taxon>Lactuca</taxon>
    </lineage>
</organism>
<dbReference type="EC" id="4.1.1.50" evidence="4"/>
<evidence type="ECO:0000256" key="16">
    <source>
        <dbReference type="ARBA" id="ARBA00048112"/>
    </source>
</evidence>
<dbReference type="PANTHER" id="PTHR46481">
    <property type="entry name" value="ZINC FINGER BED DOMAIN-CONTAINING PROTEIN 4"/>
    <property type="match status" value="1"/>
</dbReference>
<evidence type="ECO:0000256" key="2">
    <source>
        <dbReference type="ARBA" id="ARBA00004911"/>
    </source>
</evidence>
<comment type="catalytic activity">
    <reaction evidence="16">
        <text>S-adenosyl-L-methionine + H(+) = S-adenosyl 3-(methylsulfanyl)propylamine + CO2</text>
        <dbReference type="Rhea" id="RHEA:15981"/>
        <dbReference type="ChEBI" id="CHEBI:15378"/>
        <dbReference type="ChEBI" id="CHEBI:16526"/>
        <dbReference type="ChEBI" id="CHEBI:57443"/>
        <dbReference type="ChEBI" id="CHEBI:59789"/>
        <dbReference type="EC" id="4.1.1.50"/>
    </reaction>
</comment>
<dbReference type="InterPro" id="IPR016067">
    <property type="entry name" value="S-AdoMet_deCO2ase_core"/>
</dbReference>
<dbReference type="GO" id="GO:0008295">
    <property type="term" value="P:spermidine biosynthetic process"/>
    <property type="evidence" value="ECO:0007669"/>
    <property type="project" value="UniProtKB-KW"/>
</dbReference>
<evidence type="ECO:0000259" key="18">
    <source>
        <dbReference type="Pfam" id="PF14372"/>
    </source>
</evidence>
<dbReference type="InterPro" id="IPR001985">
    <property type="entry name" value="S-AdoMet_decarboxylase_euk"/>
</dbReference>
<dbReference type="Gene3D" id="3.60.90.10">
    <property type="entry name" value="S-adenosylmethionine decarboxylase"/>
    <property type="match status" value="1"/>
</dbReference>
<protein>
    <recommendedName>
        <fullName evidence="5">S-adenosylmethionine decarboxylase proenzyme</fullName>
        <ecNumber evidence="4">4.1.1.50</ecNumber>
    </recommendedName>
</protein>
<sequence length="896" mass="103169">MIKEDDGMERRYGKCQWCERLLKADVERNGTSSLLKHVDRCQKNPNKLQDPTQTKLNLKKESNGDTSVKTWKHDDARIKKALLNLFVVGELPFKFVENEAFVEYTNALNAKVVLPSRHTISRNVSKFYIEERTKMLQFLSNPKTAIHLTTDTWTSSCQRTTYMVVTAHFIDENWMMHKRIINFREIDSHKGEDMGRELLDCIREWIMKNVMTITLDNAATNDKAMDFLVKKLPNLYEGGKHFQVRCMAHILNLIVKDGLKYQNYHVECIQKAVRYIRLSPQRINKFKKAMKDCGLQTKKFLCGDTPTRWNSTFELLKSAYELREAFTEFGIRDKSYERDLGRVPENYDFEVVTEMVKFFEKFKTKTELVSATSKPLVNLFIREVLDVDIHLRKWSTKPMFLDMVKDMRTKYEKYWGAYNKMNDFMYFAVLLDPTTKSPFLLHAFKKMIGYMEPSLTPASIDIKARQMVREVENRMENLFMTYLERFDSGGSSQQEASQIAIDVDDDNDFFGDFLCTGGSNSDPTDNELRTYLKENIVNYKKDFSILGWWRVNAIRFPTIARMAKGFEKRLELQFSSHDPDIGIGLRELEFKFLEQVLHQVQCTVVSALGNLHFDSYVLSESSLFVYPTKIIIKTCGTTQLLKSVQPFIHHARTLNLHITALRYTRGSFIFPQAQPHPHTSFQEEVAYLEDSIPASLCYRKASVIPSKLKSHSWHVFSAGAVEYSDNAPLDLYTVEVCMTDLDQTLARKFFRHPNDGKNGDSAGREMTEITGINRINQNAHICDFAFDPCGYSMNGIDGDRYSTIHVTPEDGFSYASFECVASIYNDDMADMVKKAVRVFGPGTVSVATTSASQDMCARIKGAVEHLGLKCRSFSMDEFPAAGTVVLQTFTSRRNRI</sequence>
<dbReference type="PROSITE" id="PS01336">
    <property type="entry name" value="ADOMETDC"/>
    <property type="match status" value="1"/>
</dbReference>
<evidence type="ECO:0000256" key="15">
    <source>
        <dbReference type="ARBA" id="ARBA00023317"/>
    </source>
</evidence>
<dbReference type="Proteomes" id="UP001177003">
    <property type="component" value="Chromosome 6"/>
</dbReference>
<dbReference type="Pfam" id="PF01536">
    <property type="entry name" value="SAM_decarbox"/>
    <property type="match status" value="1"/>
</dbReference>
<dbReference type="PANTHER" id="PTHR46481:SF7">
    <property type="entry name" value="ZINC FINGER BED DOMAIN-CONTAINING PROTEIN RICESLEEPER 2-LIKE"/>
    <property type="match status" value="1"/>
</dbReference>
<dbReference type="GO" id="GO:0046983">
    <property type="term" value="F:protein dimerization activity"/>
    <property type="evidence" value="ECO:0007669"/>
    <property type="project" value="InterPro"/>
</dbReference>
<evidence type="ECO:0000256" key="5">
    <source>
        <dbReference type="ARBA" id="ARBA00020217"/>
    </source>
</evidence>
<accession>A0AA36EBB7</accession>
<dbReference type="InterPro" id="IPR048283">
    <property type="entry name" value="AdoMetDC-like"/>
</dbReference>
<evidence type="ECO:0000256" key="14">
    <source>
        <dbReference type="ARBA" id="ARBA00023270"/>
    </source>
</evidence>
<dbReference type="GO" id="GO:0003677">
    <property type="term" value="F:DNA binding"/>
    <property type="evidence" value="ECO:0007669"/>
    <property type="project" value="UniProtKB-KW"/>
</dbReference>
<dbReference type="SUPFAM" id="SSF56276">
    <property type="entry name" value="S-adenosylmethionine decarboxylase"/>
    <property type="match status" value="1"/>
</dbReference>
<keyword evidence="8" id="KW-0068">Autocatalytic cleavage</keyword>
<keyword evidence="7" id="KW-0210">Decarboxylase</keyword>
<evidence type="ECO:0000256" key="7">
    <source>
        <dbReference type="ARBA" id="ARBA00022793"/>
    </source>
</evidence>
<dbReference type="AlphaFoldDB" id="A0AA36EBB7"/>
<evidence type="ECO:0000256" key="1">
    <source>
        <dbReference type="ARBA" id="ARBA00001928"/>
    </source>
</evidence>
<dbReference type="InterPro" id="IPR008906">
    <property type="entry name" value="HATC_C_dom"/>
</dbReference>
<keyword evidence="14" id="KW-0704">Schiff base</keyword>
<dbReference type="Gene3D" id="3.30.360.50">
    <property type="entry name" value="S-adenosylmethionine decarboxylase"/>
    <property type="match status" value="1"/>
</dbReference>
<evidence type="ECO:0000256" key="12">
    <source>
        <dbReference type="ARBA" id="ARBA00023145"/>
    </source>
</evidence>
<dbReference type="GO" id="GO:0006597">
    <property type="term" value="P:spermine biosynthetic process"/>
    <property type="evidence" value="ECO:0007669"/>
    <property type="project" value="InterPro"/>
</dbReference>
<dbReference type="NCBIfam" id="TIGR00535">
    <property type="entry name" value="SAM_DCase"/>
    <property type="match status" value="1"/>
</dbReference>
<evidence type="ECO:0000256" key="13">
    <source>
        <dbReference type="ARBA" id="ARBA00023239"/>
    </source>
</evidence>
<evidence type="ECO:0000313" key="20">
    <source>
        <dbReference type="Proteomes" id="UP001177003"/>
    </source>
</evidence>
<evidence type="ECO:0000256" key="6">
    <source>
        <dbReference type="ARBA" id="ARBA00022691"/>
    </source>
</evidence>
<comment type="pathway">
    <text evidence="2">Amine and polyamine biosynthesis; S-adenosylmethioninamine biosynthesis; S-adenosylmethioninamine from S-adenosyl-L-methionine: step 1/1.</text>
</comment>
<dbReference type="SUPFAM" id="SSF53098">
    <property type="entry name" value="Ribonuclease H-like"/>
    <property type="match status" value="1"/>
</dbReference>
<evidence type="ECO:0000256" key="4">
    <source>
        <dbReference type="ARBA" id="ARBA00012357"/>
    </source>
</evidence>
<evidence type="ECO:0000259" key="17">
    <source>
        <dbReference type="Pfam" id="PF05699"/>
    </source>
</evidence>
<evidence type="ECO:0000256" key="3">
    <source>
        <dbReference type="ARBA" id="ARBA00008466"/>
    </source>
</evidence>
<dbReference type="Pfam" id="PF05699">
    <property type="entry name" value="Dimer_Tnp_hAT"/>
    <property type="match status" value="1"/>
</dbReference>
<keyword evidence="11" id="KW-0238">DNA-binding</keyword>
<dbReference type="InterPro" id="IPR018166">
    <property type="entry name" value="S-AdoMet_deCO2ase_CS"/>
</dbReference>
<dbReference type="GO" id="GO:0004014">
    <property type="term" value="F:adenosylmethionine decarboxylase activity"/>
    <property type="evidence" value="ECO:0007669"/>
    <property type="project" value="UniProtKB-EC"/>
</dbReference>
<evidence type="ECO:0000256" key="11">
    <source>
        <dbReference type="ARBA" id="ARBA00023125"/>
    </source>
</evidence>
<dbReference type="InterPro" id="IPR012337">
    <property type="entry name" value="RNaseH-like_sf"/>
</dbReference>
<name>A0AA36EBB7_LACSI</name>